<dbReference type="RefSeq" id="WP_380189827.1">
    <property type="nucleotide sequence ID" value="NZ_JBHTBQ010000044.1"/>
</dbReference>
<accession>A0ABW2R6J8</accession>
<dbReference type="Proteomes" id="UP001596473">
    <property type="component" value="Unassembled WGS sequence"/>
</dbReference>
<gene>
    <name evidence="1" type="ORF">ACFQNF_19535</name>
</gene>
<protein>
    <submittedName>
        <fullName evidence="1">Uncharacterized protein</fullName>
    </submittedName>
</protein>
<proteinExistence type="predicted"/>
<name>A0ABW2R6J8_9NEIS</name>
<comment type="caution">
    <text evidence="1">The sequence shown here is derived from an EMBL/GenBank/DDBJ whole genome shotgun (WGS) entry which is preliminary data.</text>
</comment>
<sequence>MKQLGEVILPSQLECPAFSESFGVAQNHKLTLGGELVVYSHTLHNRNLSLIAREGVAWFTQTQTDTLLAMSQSADALLTLQWEGQSFTVRFNHTEPPALRFSPVWPSANRYFGEIRLVTV</sequence>
<keyword evidence="2" id="KW-1185">Reference proteome</keyword>
<organism evidence="1 2">
    <name type="scientific">Iodobacter arcticus</name>
    <dbReference type="NCBI Taxonomy" id="590593"/>
    <lineage>
        <taxon>Bacteria</taxon>
        <taxon>Pseudomonadati</taxon>
        <taxon>Pseudomonadota</taxon>
        <taxon>Betaproteobacteria</taxon>
        <taxon>Neisseriales</taxon>
        <taxon>Chitinibacteraceae</taxon>
        <taxon>Iodobacter</taxon>
    </lineage>
</organism>
<evidence type="ECO:0000313" key="1">
    <source>
        <dbReference type="EMBL" id="MFC7422055.1"/>
    </source>
</evidence>
<dbReference type="EMBL" id="JBHTBQ010000044">
    <property type="protein sequence ID" value="MFC7422055.1"/>
    <property type="molecule type" value="Genomic_DNA"/>
</dbReference>
<evidence type="ECO:0000313" key="2">
    <source>
        <dbReference type="Proteomes" id="UP001596473"/>
    </source>
</evidence>
<reference evidence="2" key="1">
    <citation type="journal article" date="2019" name="Int. J. Syst. Evol. Microbiol.">
        <title>The Global Catalogue of Microorganisms (GCM) 10K type strain sequencing project: providing services to taxonomists for standard genome sequencing and annotation.</title>
        <authorList>
            <consortium name="The Broad Institute Genomics Platform"/>
            <consortium name="The Broad Institute Genome Sequencing Center for Infectious Disease"/>
            <person name="Wu L."/>
            <person name="Ma J."/>
        </authorList>
    </citation>
    <scope>NUCLEOTIDE SEQUENCE [LARGE SCALE GENOMIC DNA]</scope>
    <source>
        <strain evidence="2">CCUG 62945</strain>
    </source>
</reference>